<feature type="region of interest" description="Disordered" evidence="7">
    <location>
        <begin position="1"/>
        <end position="23"/>
    </location>
</feature>
<dbReference type="Pfam" id="PF11754">
    <property type="entry name" value="Velvet"/>
    <property type="match status" value="1"/>
</dbReference>
<dbReference type="Gene3D" id="2.60.40.3960">
    <property type="entry name" value="Velvet domain"/>
    <property type="match status" value="2"/>
</dbReference>
<evidence type="ECO:0000256" key="1">
    <source>
        <dbReference type="ARBA" id="ARBA00004123"/>
    </source>
</evidence>
<protein>
    <submittedName>
        <fullName evidence="9">VelB</fullName>
    </submittedName>
</protein>
<reference evidence="9" key="2">
    <citation type="submission" date="2017-01" db="EMBL/GenBank/DDBJ databases">
        <authorList>
            <person name="Mah S.A."/>
            <person name="Swanson W.J."/>
            <person name="Moy G.W."/>
            <person name="Vacquier V.D."/>
        </authorList>
    </citation>
    <scope>NUCLEOTIDE SEQUENCE</scope>
</reference>
<dbReference type="EMBL" id="KY435512">
    <property type="protein sequence ID" value="ARH19411.1"/>
    <property type="molecule type" value="mRNA"/>
</dbReference>
<name>A0A1W5X9P3_COCLU</name>
<accession>A0A1W5X9P3</accession>
<evidence type="ECO:0000256" key="2">
    <source>
        <dbReference type="ARBA" id="ARBA00022969"/>
    </source>
</evidence>
<evidence type="ECO:0000256" key="7">
    <source>
        <dbReference type="SAM" id="MobiDB-lite"/>
    </source>
</evidence>
<reference evidence="9" key="1">
    <citation type="journal article" date="2017" name="Sci. Rep.">
        <title>Involvement of a velvet protein ClVelB in the regulation of vegetative differentiation, oxidative stress response, secondary metabolism, and virulence in Curvularia lunata.</title>
        <authorList>
            <person name="Gao J.X."/>
            <person name="Yu C.J."/>
            <person name="Wang M."/>
            <person name="Sun J.N."/>
            <person name="Li Y.Q."/>
            <person name="Chen J."/>
        </authorList>
    </citation>
    <scope>NUCLEOTIDE SEQUENCE</scope>
</reference>
<keyword evidence="2" id="KW-0749">Sporulation</keyword>
<feature type="domain" description="Velvet" evidence="8">
    <location>
        <begin position="30"/>
        <end position="320"/>
    </location>
</feature>
<evidence type="ECO:0000259" key="8">
    <source>
        <dbReference type="PROSITE" id="PS51821"/>
    </source>
</evidence>
<gene>
    <name evidence="9" type="primary">VelB</name>
</gene>
<dbReference type="PROSITE" id="PS51821">
    <property type="entry name" value="VELVET"/>
    <property type="match status" value="1"/>
</dbReference>
<evidence type="ECO:0000256" key="3">
    <source>
        <dbReference type="ARBA" id="ARBA00023015"/>
    </source>
</evidence>
<proteinExistence type="evidence at transcript level"/>
<keyword evidence="5" id="KW-0539">Nucleus</keyword>
<comment type="similarity">
    <text evidence="6">Belongs to the velvet family. VelB subfamily.</text>
</comment>
<keyword evidence="4" id="KW-0804">Transcription</keyword>
<dbReference type="InterPro" id="IPR021740">
    <property type="entry name" value="Velvet"/>
</dbReference>
<dbReference type="GO" id="GO:0005634">
    <property type="term" value="C:nucleus"/>
    <property type="evidence" value="ECO:0007669"/>
    <property type="project" value="UniProtKB-SubCell"/>
</dbReference>
<dbReference type="SMR" id="A0A1W5X9P3"/>
<dbReference type="InterPro" id="IPR037525">
    <property type="entry name" value="Velvet_dom"/>
</dbReference>
<dbReference type="GO" id="GO:0030435">
    <property type="term" value="P:sporulation resulting in formation of a cellular spore"/>
    <property type="evidence" value="ECO:0007669"/>
    <property type="project" value="UniProtKB-KW"/>
</dbReference>
<keyword evidence="3" id="KW-0805">Transcription regulation</keyword>
<dbReference type="PHI-base" id="PHI:7077"/>
<evidence type="ECO:0000256" key="6">
    <source>
        <dbReference type="ARBA" id="ARBA00038045"/>
    </source>
</evidence>
<evidence type="ECO:0000313" key="9">
    <source>
        <dbReference type="EMBL" id="ARH19411.1"/>
    </source>
</evidence>
<organism evidence="9">
    <name type="scientific">Cochliobolus lunatus</name>
    <name type="common">Filamentous fungus</name>
    <name type="synonym">Curvularia lunata</name>
    <dbReference type="NCBI Taxonomy" id="5503"/>
    <lineage>
        <taxon>Eukaryota</taxon>
        <taxon>Fungi</taxon>
        <taxon>Dikarya</taxon>
        <taxon>Ascomycota</taxon>
        <taxon>Pezizomycotina</taxon>
        <taxon>Dothideomycetes</taxon>
        <taxon>Pleosporomycetidae</taxon>
        <taxon>Pleosporales</taxon>
        <taxon>Pleosporineae</taxon>
        <taxon>Pleosporaceae</taxon>
        <taxon>Curvularia</taxon>
    </lineage>
</organism>
<dbReference type="PANTHER" id="PTHR33572:SF3">
    <property type="entry name" value="VELVET COMPLEX SUBUNIT B"/>
    <property type="match status" value="1"/>
</dbReference>
<dbReference type="PANTHER" id="PTHR33572">
    <property type="entry name" value="SPORE DEVELOPMENT REGULATOR VOSA"/>
    <property type="match status" value="1"/>
</dbReference>
<dbReference type="AlphaFoldDB" id="A0A1W5X9P3"/>
<evidence type="ECO:0000256" key="4">
    <source>
        <dbReference type="ARBA" id="ARBA00023163"/>
    </source>
</evidence>
<sequence length="336" mass="36923">MAASMAHYQGHHPNTLTTGRPEAVAQYAPRRAERKYRLEVEQQPIRARMCGFGDKDRRPITPPPCIRLVVLDEMDRELDFNEIDSTYFVLMVDLWNESGQSAVNLVRHSSAAPTVSISSSTTTSYPPPPERSHYVATTIAGYDPQAYRHQQMQPPQAMAAAGYGGHAPVPVPQYYPPNPAASYQQYPAGAYSQTPTQSAMIPATPMSSNHTRNLIGMNAVNACRLNDTKNKPGLWFVLQDLSVRTEGTFRLKLFLFDIGAGDGTNATVSNEGPTRGKGKCLAVNFSDPFTVYSAKKFPGVIESTPLSKCFAQQGIKIPIRKDGPKLPNQAEYDADD</sequence>
<comment type="subcellular location">
    <subcellularLocation>
        <location evidence="1">Nucleus</location>
    </subcellularLocation>
</comment>
<dbReference type="InterPro" id="IPR038491">
    <property type="entry name" value="Velvet_dom_sf"/>
</dbReference>
<evidence type="ECO:0000256" key="5">
    <source>
        <dbReference type="ARBA" id="ARBA00023242"/>
    </source>
</evidence>